<dbReference type="Gene3D" id="1.25.40.10">
    <property type="entry name" value="Tetratricopeptide repeat domain"/>
    <property type="match status" value="1"/>
</dbReference>
<sequence>MILPRCSTPLFRHAKGAAALLGKHTQAAAVATRTTKVHERSLGRSPSDPLYDDGILRRELYRRLQEIDFNLQRHRIRRPLEIITRSTVKPGQRNLWFDRCIRLLLAYRATLEAVRLFQKIVSAGCRPSESTVRELIHASAEIVYRLPKEASLLMAREAMDIIERESESGSMDRMPHSLLRLISPFQTPESINLLLKRLAKQRGLKWWDVPASLFALIIRSFGFAGKWQAAGHWFSQYRARRLAAPAVEQPVLDPQPYFAMMSARAHNRPMDYRFVQSVLRLMLRDNVVPTLPIFNILMAAAARTHQPTRVYDLYTLMRQRATHLIPDAFTFGTLFSTIDRYDKLRSALVPDARRLFRQLIDTHMFLTHGKPERASVSLTTSVLNVALRHFMRRAEYGASLVILRCFAVCVLAPNSRTQHIINVFVLRRINSELHGRNAFPVGSDVYEPTWAERFTSTLLHERPPTT</sequence>
<reference evidence="2" key="1">
    <citation type="journal article" date="2020" name="Nat. Commun.">
        <title>Large-scale genome sequencing of mycorrhizal fungi provides insights into the early evolution of symbiotic traits.</title>
        <authorList>
            <person name="Miyauchi S."/>
            <person name="Kiss E."/>
            <person name="Kuo A."/>
            <person name="Drula E."/>
            <person name="Kohler A."/>
            <person name="Sanchez-Garcia M."/>
            <person name="Morin E."/>
            <person name="Andreopoulos B."/>
            <person name="Barry K.W."/>
            <person name="Bonito G."/>
            <person name="Buee M."/>
            <person name="Carver A."/>
            <person name="Chen C."/>
            <person name="Cichocki N."/>
            <person name="Clum A."/>
            <person name="Culley D."/>
            <person name="Crous P.W."/>
            <person name="Fauchery L."/>
            <person name="Girlanda M."/>
            <person name="Hayes R.D."/>
            <person name="Keri Z."/>
            <person name="LaButti K."/>
            <person name="Lipzen A."/>
            <person name="Lombard V."/>
            <person name="Magnuson J."/>
            <person name="Maillard F."/>
            <person name="Murat C."/>
            <person name="Nolan M."/>
            <person name="Ohm R.A."/>
            <person name="Pangilinan J."/>
            <person name="Pereira M.F."/>
            <person name="Perotto S."/>
            <person name="Peter M."/>
            <person name="Pfister S."/>
            <person name="Riley R."/>
            <person name="Sitrit Y."/>
            <person name="Stielow J.B."/>
            <person name="Szollosi G."/>
            <person name="Zifcakova L."/>
            <person name="Stursova M."/>
            <person name="Spatafora J.W."/>
            <person name="Tedersoo L."/>
            <person name="Vaario L.M."/>
            <person name="Yamada A."/>
            <person name="Yan M."/>
            <person name="Wang P."/>
            <person name="Xu J."/>
            <person name="Bruns T."/>
            <person name="Baldrian P."/>
            <person name="Vilgalys R."/>
            <person name="Dunand C."/>
            <person name="Henrissat B."/>
            <person name="Grigoriev I.V."/>
            <person name="Hibbett D."/>
            <person name="Nagy L.G."/>
            <person name="Martin F.M."/>
        </authorList>
    </citation>
    <scope>NUCLEOTIDE SEQUENCE</scope>
    <source>
        <strain evidence="2">UP504</strain>
    </source>
</reference>
<dbReference type="AlphaFoldDB" id="A0A9P6BAF1"/>
<dbReference type="EMBL" id="MU128910">
    <property type="protein sequence ID" value="KAF9520723.1"/>
    <property type="molecule type" value="Genomic_DNA"/>
</dbReference>
<dbReference type="PANTHER" id="PTHR47447">
    <property type="entry name" value="OS03G0856100 PROTEIN"/>
    <property type="match status" value="1"/>
</dbReference>
<proteinExistence type="predicted"/>
<protein>
    <submittedName>
        <fullName evidence="2">Uncharacterized protein</fullName>
    </submittedName>
</protein>
<organism evidence="2 3">
    <name type="scientific">Hydnum rufescens UP504</name>
    <dbReference type="NCBI Taxonomy" id="1448309"/>
    <lineage>
        <taxon>Eukaryota</taxon>
        <taxon>Fungi</taxon>
        <taxon>Dikarya</taxon>
        <taxon>Basidiomycota</taxon>
        <taxon>Agaricomycotina</taxon>
        <taxon>Agaricomycetes</taxon>
        <taxon>Cantharellales</taxon>
        <taxon>Hydnaceae</taxon>
        <taxon>Hydnum</taxon>
    </lineage>
</organism>
<dbReference type="Proteomes" id="UP000886523">
    <property type="component" value="Unassembled WGS sequence"/>
</dbReference>
<evidence type="ECO:0000256" key="1">
    <source>
        <dbReference type="ARBA" id="ARBA00022737"/>
    </source>
</evidence>
<dbReference type="OrthoDB" id="185373at2759"/>
<dbReference type="PANTHER" id="PTHR47447:SF17">
    <property type="entry name" value="OS12G0638900 PROTEIN"/>
    <property type="match status" value="1"/>
</dbReference>
<evidence type="ECO:0000313" key="3">
    <source>
        <dbReference type="Proteomes" id="UP000886523"/>
    </source>
</evidence>
<evidence type="ECO:0000313" key="2">
    <source>
        <dbReference type="EMBL" id="KAF9520723.1"/>
    </source>
</evidence>
<accession>A0A9P6BAF1</accession>
<name>A0A9P6BAF1_9AGAM</name>
<comment type="caution">
    <text evidence="2">The sequence shown here is derived from an EMBL/GenBank/DDBJ whole genome shotgun (WGS) entry which is preliminary data.</text>
</comment>
<dbReference type="InterPro" id="IPR011990">
    <property type="entry name" value="TPR-like_helical_dom_sf"/>
</dbReference>
<gene>
    <name evidence="2" type="ORF">BS47DRAFT_401000</name>
</gene>
<keyword evidence="3" id="KW-1185">Reference proteome</keyword>
<keyword evidence="1" id="KW-0677">Repeat</keyword>